<organism evidence="2 3">
    <name type="scientific">Laetiporus sulphureus 93-53</name>
    <dbReference type="NCBI Taxonomy" id="1314785"/>
    <lineage>
        <taxon>Eukaryota</taxon>
        <taxon>Fungi</taxon>
        <taxon>Dikarya</taxon>
        <taxon>Basidiomycota</taxon>
        <taxon>Agaricomycotina</taxon>
        <taxon>Agaricomycetes</taxon>
        <taxon>Polyporales</taxon>
        <taxon>Laetiporus</taxon>
    </lineage>
</organism>
<dbReference type="RefSeq" id="XP_040766898.1">
    <property type="nucleotide sequence ID" value="XM_040914254.1"/>
</dbReference>
<evidence type="ECO:0000256" key="1">
    <source>
        <dbReference type="SAM" id="SignalP"/>
    </source>
</evidence>
<dbReference type="GeneID" id="63831282"/>
<dbReference type="InterPro" id="IPR032675">
    <property type="entry name" value="LRR_dom_sf"/>
</dbReference>
<dbReference type="InParanoid" id="A0A165FLQ1"/>
<gene>
    <name evidence="2" type="ORF">LAESUDRAFT_810804</name>
</gene>
<evidence type="ECO:0008006" key="4">
    <source>
        <dbReference type="Google" id="ProtNLM"/>
    </source>
</evidence>
<feature type="signal peptide" evidence="1">
    <location>
        <begin position="1"/>
        <end position="20"/>
    </location>
</feature>
<dbReference type="Gene3D" id="3.80.10.10">
    <property type="entry name" value="Ribonuclease Inhibitor"/>
    <property type="match status" value="2"/>
</dbReference>
<keyword evidence="3" id="KW-1185">Reference proteome</keyword>
<sequence>MHRALLLNELLLQILQVLREDDIHALAVLARTRRSFSQPALEILWESLDDPSPIIKLFPDDSWTVAYDPYNRKLCIEFIRLLRPVDWVTPLKYLPLIKRLGLENASPWAYTSSYMSSQALQYLSIFRPVLAILPNLRVLNLNLTSYVAAANQAKYFQYSWAFLGPELRSFTFRSVTPSLEIEEQKSLARLLYALEHACPLLEEIRSSCGCPPGRIISDAFSSLVSRLENLRVLECFDMPLNARMKSALGKKKTLYHFHLSLLRQEHSRHVWDSSWFQSLETMKIRTDDPQSYVSFANSVSLSRVHSFILQIRTPLTQGLMQQLFSSIHRQLSDSPLSTFELSYEVAAVEVSNDPLVILLSQHLQELLIFRHLEAVEISGPWCIQINDNILRQMAFAWPNLRRLYVYHNDWCISKDQELHPHATLQGIVGFAQNCLQLHSLIVELHADGSMLPEIVLPQPSRCPLQDFTVCCSTISSKTEVAAFLSRLFPSLTSIDASDRYGEPEDSQWMKDWSDVDRAVRITQMI</sequence>
<protein>
    <recommendedName>
        <fullName evidence="4">F-box domain-containing protein</fullName>
    </recommendedName>
</protein>
<dbReference type="STRING" id="1314785.A0A165FLQ1"/>
<evidence type="ECO:0000313" key="2">
    <source>
        <dbReference type="EMBL" id="KZT09158.1"/>
    </source>
</evidence>
<proteinExistence type="predicted"/>
<evidence type="ECO:0000313" key="3">
    <source>
        <dbReference type="Proteomes" id="UP000076871"/>
    </source>
</evidence>
<dbReference type="OrthoDB" id="2802434at2759"/>
<reference evidence="2 3" key="1">
    <citation type="journal article" date="2016" name="Mol. Biol. Evol.">
        <title>Comparative Genomics of Early-Diverging Mushroom-Forming Fungi Provides Insights into the Origins of Lignocellulose Decay Capabilities.</title>
        <authorList>
            <person name="Nagy L.G."/>
            <person name="Riley R."/>
            <person name="Tritt A."/>
            <person name="Adam C."/>
            <person name="Daum C."/>
            <person name="Floudas D."/>
            <person name="Sun H."/>
            <person name="Yadav J.S."/>
            <person name="Pangilinan J."/>
            <person name="Larsson K.H."/>
            <person name="Matsuura K."/>
            <person name="Barry K."/>
            <person name="Labutti K."/>
            <person name="Kuo R."/>
            <person name="Ohm R.A."/>
            <person name="Bhattacharya S.S."/>
            <person name="Shirouzu T."/>
            <person name="Yoshinaga Y."/>
            <person name="Martin F.M."/>
            <person name="Grigoriev I.V."/>
            <person name="Hibbett D.S."/>
        </authorList>
    </citation>
    <scope>NUCLEOTIDE SEQUENCE [LARGE SCALE GENOMIC DNA]</scope>
    <source>
        <strain evidence="2 3">93-53</strain>
    </source>
</reference>
<dbReference type="EMBL" id="KV427612">
    <property type="protein sequence ID" value="KZT09158.1"/>
    <property type="molecule type" value="Genomic_DNA"/>
</dbReference>
<name>A0A165FLQ1_9APHY</name>
<accession>A0A165FLQ1</accession>
<dbReference type="SUPFAM" id="SSF52047">
    <property type="entry name" value="RNI-like"/>
    <property type="match status" value="1"/>
</dbReference>
<dbReference type="Proteomes" id="UP000076871">
    <property type="component" value="Unassembled WGS sequence"/>
</dbReference>
<dbReference type="AlphaFoldDB" id="A0A165FLQ1"/>
<keyword evidence="1" id="KW-0732">Signal</keyword>
<feature type="chain" id="PRO_5007857754" description="F-box domain-containing protein" evidence="1">
    <location>
        <begin position="21"/>
        <end position="525"/>
    </location>
</feature>